<dbReference type="OrthoDB" id="199095at2"/>
<dbReference type="Pfam" id="PF00534">
    <property type="entry name" value="Glycos_transf_1"/>
    <property type="match status" value="1"/>
</dbReference>
<organism evidence="3 4">
    <name type="scientific">Enterococcus florum</name>
    <dbReference type="NCBI Taxonomy" id="2480627"/>
    <lineage>
        <taxon>Bacteria</taxon>
        <taxon>Bacillati</taxon>
        <taxon>Bacillota</taxon>
        <taxon>Bacilli</taxon>
        <taxon>Lactobacillales</taxon>
        <taxon>Enterococcaceae</taxon>
        <taxon>Enterococcus</taxon>
    </lineage>
</organism>
<dbReference type="GO" id="GO:0016757">
    <property type="term" value="F:glycosyltransferase activity"/>
    <property type="evidence" value="ECO:0007669"/>
    <property type="project" value="InterPro"/>
</dbReference>
<dbReference type="AlphaFoldDB" id="A0A4P5PBS4"/>
<dbReference type="CDD" id="cd03801">
    <property type="entry name" value="GT4_PimA-like"/>
    <property type="match status" value="1"/>
</dbReference>
<dbReference type="PANTHER" id="PTHR45947:SF3">
    <property type="entry name" value="SULFOQUINOVOSYL TRANSFERASE SQD2"/>
    <property type="match status" value="1"/>
</dbReference>
<accession>A0A4P5PBS4</accession>
<protein>
    <submittedName>
        <fullName evidence="3">Glycosyl transferase</fullName>
    </submittedName>
</protein>
<evidence type="ECO:0000313" key="3">
    <source>
        <dbReference type="EMBL" id="GCF93924.1"/>
    </source>
</evidence>
<comment type="caution">
    <text evidence="3">The sequence shown here is derived from an EMBL/GenBank/DDBJ whole genome shotgun (WGS) entry which is preliminary data.</text>
</comment>
<gene>
    <name evidence="3" type="ORF">NRIC_18150</name>
</gene>
<dbReference type="Proteomes" id="UP000290567">
    <property type="component" value="Unassembled WGS sequence"/>
</dbReference>
<feature type="domain" description="Glycosyltransferase subfamily 4-like N-terminal" evidence="2">
    <location>
        <begin position="16"/>
        <end position="174"/>
    </location>
</feature>
<dbReference type="Gene3D" id="3.40.50.2000">
    <property type="entry name" value="Glycogen Phosphorylase B"/>
    <property type="match status" value="2"/>
</dbReference>
<keyword evidence="3" id="KW-0808">Transferase</keyword>
<evidence type="ECO:0000313" key="4">
    <source>
        <dbReference type="Proteomes" id="UP000290567"/>
    </source>
</evidence>
<dbReference type="EMBL" id="BJCC01000014">
    <property type="protein sequence ID" value="GCF93924.1"/>
    <property type="molecule type" value="Genomic_DNA"/>
</dbReference>
<evidence type="ECO:0000259" key="2">
    <source>
        <dbReference type="Pfam" id="PF13439"/>
    </source>
</evidence>
<dbReference type="InterPro" id="IPR050194">
    <property type="entry name" value="Glycosyltransferase_grp1"/>
</dbReference>
<dbReference type="SUPFAM" id="SSF53756">
    <property type="entry name" value="UDP-Glycosyltransferase/glycogen phosphorylase"/>
    <property type="match status" value="1"/>
</dbReference>
<dbReference type="PANTHER" id="PTHR45947">
    <property type="entry name" value="SULFOQUINOVOSYL TRANSFERASE SQD2"/>
    <property type="match status" value="1"/>
</dbReference>
<dbReference type="InterPro" id="IPR028098">
    <property type="entry name" value="Glyco_trans_4-like_N"/>
</dbReference>
<dbReference type="Pfam" id="PF13439">
    <property type="entry name" value="Glyco_transf_4"/>
    <property type="match status" value="1"/>
</dbReference>
<dbReference type="InterPro" id="IPR001296">
    <property type="entry name" value="Glyco_trans_1"/>
</dbReference>
<feature type="domain" description="Glycosyl transferase family 1" evidence="1">
    <location>
        <begin position="185"/>
        <end position="337"/>
    </location>
</feature>
<reference evidence="4" key="1">
    <citation type="submission" date="2019-02" db="EMBL/GenBank/DDBJ databases">
        <title>Draft genome sequence of Enterococcus sp. Gos25-1.</title>
        <authorList>
            <person name="Tanaka N."/>
            <person name="Shiwa Y."/>
            <person name="Fujita N."/>
        </authorList>
    </citation>
    <scope>NUCLEOTIDE SEQUENCE [LARGE SCALE GENOMIC DNA]</scope>
    <source>
        <strain evidence="4">Gos25-1</strain>
    </source>
</reference>
<keyword evidence="4" id="KW-1185">Reference proteome</keyword>
<evidence type="ECO:0000259" key="1">
    <source>
        <dbReference type="Pfam" id="PF00534"/>
    </source>
</evidence>
<proteinExistence type="predicted"/>
<sequence length="416" mass="48459">MPKKILFISPTGTFDNGAEISIFYLMKHLVQQEYEVYNVAPQANAGIQTEYYNKYMEAGIKVDFIPILKWWWEDAPGGLPGTKEDRNAYYRENILKIRQLIQREKIDYVVTNTVNMFQGAVAASSESIPHFWLIHEFPTGEFGYYREKIDFIDDFSDQIFAVTGNLQIELQKLFPKREIMGFASFTEIRSVNQKIGKKTRIVSIGRLTQRKNQLELIKAYQQLGQTDVELVFIGAWDDEYKKKCTEYIKTHQIKNVHFKGNKEDPWKEVTDQDICVYTSSMETFGLVYVEALLNGVPVIISDNPGYMSAYNMFHLGKIYQLGNEIQLARLIRESITNFSNEKSNAVKMIDSVREIYQVPVVYRDILLALEKEIEPTKRSMRHLADLVSSNEQKGRLARFEIRARKFVSKVHHRLRR</sequence>
<dbReference type="RefSeq" id="WP_146622366.1">
    <property type="nucleotide sequence ID" value="NZ_BJCC01000014.1"/>
</dbReference>
<name>A0A4P5PBS4_9ENTE</name>